<evidence type="ECO:0000259" key="1">
    <source>
        <dbReference type="SMART" id="SM00471"/>
    </source>
</evidence>
<dbReference type="CDD" id="cd00077">
    <property type="entry name" value="HDc"/>
    <property type="match status" value="1"/>
</dbReference>
<gene>
    <name evidence="2" type="ORF">EGN73_15290</name>
</gene>
<dbReference type="SMART" id="SM00471">
    <property type="entry name" value="HDc"/>
    <property type="match status" value="1"/>
</dbReference>
<evidence type="ECO:0000313" key="3">
    <source>
        <dbReference type="Proteomes" id="UP000727490"/>
    </source>
</evidence>
<dbReference type="Pfam" id="PF01966">
    <property type="entry name" value="HD"/>
    <property type="match status" value="1"/>
</dbReference>
<comment type="caution">
    <text evidence="2">The sequence shown here is derived from an EMBL/GenBank/DDBJ whole genome shotgun (WGS) entry which is preliminary data.</text>
</comment>
<protein>
    <submittedName>
        <fullName evidence="2">HD domain-containing protein</fullName>
    </submittedName>
</protein>
<dbReference type="RefSeq" id="WP_219291703.1">
    <property type="nucleotide sequence ID" value="NZ_RPHB01000007.1"/>
</dbReference>
<feature type="domain" description="HD/PDEase" evidence="1">
    <location>
        <begin position="23"/>
        <end position="136"/>
    </location>
</feature>
<sequence>MIAFETLREQFLRRLDSELPGKLTYHNAQHTQYVVNKAVEIAGKENVNGDQLELVKFAALYHDAGFLIKKEEHEALGCGIIREEFPGYGFNEDEIEAVCGMVMATRIPQTPHNLLEKIVADADLEYLGTDLFELGSDRLFREIRFDNPFFSPKEWIEIQIRFLSEHHYHTDFCKEYREPKKQLHIFSLKEKLKNIS</sequence>
<organism evidence="2 3">
    <name type="scientific">Arthrospiribacter ruber</name>
    <dbReference type="NCBI Taxonomy" id="2487934"/>
    <lineage>
        <taxon>Bacteria</taxon>
        <taxon>Pseudomonadati</taxon>
        <taxon>Bacteroidota</taxon>
        <taxon>Cytophagia</taxon>
        <taxon>Cytophagales</taxon>
        <taxon>Cyclobacteriaceae</taxon>
        <taxon>Arthrospiribacter</taxon>
    </lineage>
</organism>
<dbReference type="AlphaFoldDB" id="A0A951J123"/>
<evidence type="ECO:0000313" key="2">
    <source>
        <dbReference type="EMBL" id="MBW3469163.1"/>
    </source>
</evidence>
<proteinExistence type="predicted"/>
<dbReference type="InterPro" id="IPR006674">
    <property type="entry name" value="HD_domain"/>
</dbReference>
<dbReference type="EMBL" id="RPHB01000007">
    <property type="protein sequence ID" value="MBW3469163.1"/>
    <property type="molecule type" value="Genomic_DNA"/>
</dbReference>
<dbReference type="Proteomes" id="UP000727490">
    <property type="component" value="Unassembled WGS sequence"/>
</dbReference>
<name>A0A951J123_9BACT</name>
<keyword evidence="3" id="KW-1185">Reference proteome</keyword>
<reference evidence="2 3" key="1">
    <citation type="journal article" date="2020" name="Syst. Appl. Microbiol.">
        <title>Arthrospiribacter ruber gen. nov., sp. nov., a novel bacterium isolated from Arthrospira cultures.</title>
        <authorList>
            <person name="Waleron M."/>
            <person name="Misztak A."/>
            <person name="Waleron M.M."/>
            <person name="Furmaniak M."/>
            <person name="Mrozik A."/>
            <person name="Waleron K."/>
        </authorList>
    </citation>
    <scope>NUCLEOTIDE SEQUENCE [LARGE SCALE GENOMIC DNA]</scope>
    <source>
        <strain evidence="2 3">DPMB0001</strain>
    </source>
</reference>
<dbReference type="InterPro" id="IPR003607">
    <property type="entry name" value="HD/PDEase_dom"/>
</dbReference>
<accession>A0A951J123</accession>